<dbReference type="Proteomes" id="UP001057402">
    <property type="component" value="Chromosome 8"/>
</dbReference>
<reference evidence="2" key="1">
    <citation type="journal article" date="2023" name="Front. Plant Sci.">
        <title>Chromosomal-level genome assembly of Melastoma candidum provides insights into trichome evolution.</title>
        <authorList>
            <person name="Zhong Y."/>
            <person name="Wu W."/>
            <person name="Sun C."/>
            <person name="Zou P."/>
            <person name="Liu Y."/>
            <person name="Dai S."/>
            <person name="Zhou R."/>
        </authorList>
    </citation>
    <scope>NUCLEOTIDE SEQUENCE [LARGE SCALE GENOMIC DNA]</scope>
</reference>
<keyword evidence="2" id="KW-1185">Reference proteome</keyword>
<comment type="caution">
    <text evidence="1">The sequence shown here is derived from an EMBL/GenBank/DDBJ whole genome shotgun (WGS) entry which is preliminary data.</text>
</comment>
<evidence type="ECO:0000313" key="2">
    <source>
        <dbReference type="Proteomes" id="UP001057402"/>
    </source>
</evidence>
<sequence length="525" mass="59562">MTLFPLFTVFFTISSFLVAAFLICRSSKNSQTQCTAPEARGGWPIIGHLPLFFSKELFHKKLSTMVDVYGPVFTIWLGSVRTLVVSDPEVVRECFTVHDKVFLDRPVIAATKILAYGGAMFGFSSYGNYWREMRKVVMSELLSNYRLDRLRPMREKEVERAVSRLYKAWVENNCPKQGVAVNMTDWFGDLMLQIALNMIGGKIYSIEDSGHERKEADKCKRLVRSWFSLFGVFVLSDAIPILGWLDLGGYMKVMKQTKKDLDAMVTEWLEERKRRRSSSCRPEDEEDFMDVMLGIAERGEITDYDADTIVKATCLNMLVGGTDATTAALIWTLSLLVNHPQVMNKAREEVDRHVGKDRRANESDIKNLVYLQAVVKESLRLYPPGPINGLRTSTEDCTLSNGCHIPAGTRLMINVWKMQRDERAWSNPNDFNPERFLTYNRDSSLKPGQDFGLAPFSMGRRGCPGMSLALYEMHLTIASLLQCFKLETPSGKPVDMTESAGLTNFKATPLHVVLVPRLEKKLYGF</sequence>
<proteinExistence type="predicted"/>
<protein>
    <submittedName>
        <fullName evidence="1">Uncharacterized protein</fullName>
    </submittedName>
</protein>
<dbReference type="EMBL" id="CM042887">
    <property type="protein sequence ID" value="KAI4330322.1"/>
    <property type="molecule type" value="Genomic_DNA"/>
</dbReference>
<accession>A0ACB9N1M0</accession>
<evidence type="ECO:0000313" key="1">
    <source>
        <dbReference type="EMBL" id="KAI4330322.1"/>
    </source>
</evidence>
<name>A0ACB9N1M0_9MYRT</name>
<gene>
    <name evidence="1" type="ORF">MLD38_028620</name>
</gene>
<organism evidence="1 2">
    <name type="scientific">Melastoma candidum</name>
    <dbReference type="NCBI Taxonomy" id="119954"/>
    <lineage>
        <taxon>Eukaryota</taxon>
        <taxon>Viridiplantae</taxon>
        <taxon>Streptophyta</taxon>
        <taxon>Embryophyta</taxon>
        <taxon>Tracheophyta</taxon>
        <taxon>Spermatophyta</taxon>
        <taxon>Magnoliopsida</taxon>
        <taxon>eudicotyledons</taxon>
        <taxon>Gunneridae</taxon>
        <taxon>Pentapetalae</taxon>
        <taxon>rosids</taxon>
        <taxon>malvids</taxon>
        <taxon>Myrtales</taxon>
        <taxon>Melastomataceae</taxon>
        <taxon>Melastomatoideae</taxon>
        <taxon>Melastomateae</taxon>
        <taxon>Melastoma</taxon>
    </lineage>
</organism>